<comment type="catalytic activity">
    <reaction evidence="7">
        <text>L-cysteinyl-[prolipoprotein] + a 1,2-diacyl-sn-glycero-3-phospho-(1'-sn-glycerol) = an S-1,2-diacyl-sn-glyceryl-L-cysteinyl-[prolipoprotein] + sn-glycerol 1-phosphate + H(+)</text>
        <dbReference type="Rhea" id="RHEA:56712"/>
        <dbReference type="Rhea" id="RHEA-COMP:14679"/>
        <dbReference type="Rhea" id="RHEA-COMP:14680"/>
        <dbReference type="ChEBI" id="CHEBI:15378"/>
        <dbReference type="ChEBI" id="CHEBI:29950"/>
        <dbReference type="ChEBI" id="CHEBI:57685"/>
        <dbReference type="ChEBI" id="CHEBI:64716"/>
        <dbReference type="ChEBI" id="CHEBI:140658"/>
        <dbReference type="EC" id="2.5.1.145"/>
    </reaction>
</comment>
<comment type="subcellular location">
    <subcellularLocation>
        <location evidence="7">Cell membrane</location>
        <topology evidence="7">Multi-pass membrane protein</topology>
    </subcellularLocation>
</comment>
<organism evidence="8 9">
    <name type="scientific">Hathewaya proteolytica DSM 3090</name>
    <dbReference type="NCBI Taxonomy" id="1121331"/>
    <lineage>
        <taxon>Bacteria</taxon>
        <taxon>Bacillati</taxon>
        <taxon>Bacillota</taxon>
        <taxon>Clostridia</taxon>
        <taxon>Eubacteriales</taxon>
        <taxon>Clostridiaceae</taxon>
        <taxon>Hathewaya</taxon>
    </lineage>
</organism>
<keyword evidence="2 7" id="KW-1003">Cell membrane</keyword>
<protein>
    <recommendedName>
        <fullName evidence="7">Phosphatidylglycerol--prolipoprotein diacylglyceryl transferase</fullName>
        <ecNumber evidence="7">2.5.1.145</ecNumber>
    </recommendedName>
</protein>
<proteinExistence type="inferred from homology"/>
<dbReference type="Pfam" id="PF01790">
    <property type="entry name" value="LGT"/>
    <property type="match status" value="1"/>
</dbReference>
<evidence type="ECO:0000256" key="5">
    <source>
        <dbReference type="ARBA" id="ARBA00022989"/>
    </source>
</evidence>
<dbReference type="InterPro" id="IPR001640">
    <property type="entry name" value="Lgt"/>
</dbReference>
<dbReference type="RefSeq" id="WP_072904241.1">
    <property type="nucleotide sequence ID" value="NZ_FRAD01000023.1"/>
</dbReference>
<comment type="function">
    <text evidence="7">Catalyzes the transfer of the diacylglyceryl group from phosphatidylglycerol to the sulfhydryl group of the N-terminal cysteine of a prolipoprotein, the first step in the formation of mature lipoproteins.</text>
</comment>
<name>A0A1M6RLF5_9CLOT</name>
<comment type="pathway">
    <text evidence="7">Protein modification; lipoprotein biosynthesis (diacylglyceryl transfer).</text>
</comment>
<dbReference type="Proteomes" id="UP000183952">
    <property type="component" value="Unassembled WGS sequence"/>
</dbReference>
<sequence>MRLYLFEIFGFKIPSYGVMICIGLISAFLITMKIGKKHGMDEDDLYGLFIQTVIFGVLGGKLLWIITEFKSVIEEPMSIITEFGYGFVIYGAIIGGTLGILLYAKKLKWSFFDITDLAAPAVAVAQGFGRIGCFLAGCCHGKATHSSFGVLFPSNSLAPSTMRLYPTQIASSIFDFILGVFLIWYTSKNPKKGKTTGLYFIIYSIGRFIVEFFRGDERGNVGFLSTSQFIAIFILIGGLVVFFYDKIKNKKNAESKNED</sequence>
<evidence type="ECO:0000256" key="1">
    <source>
        <dbReference type="ARBA" id="ARBA00007150"/>
    </source>
</evidence>
<dbReference type="HAMAP" id="MF_01147">
    <property type="entry name" value="Lgt"/>
    <property type="match status" value="1"/>
</dbReference>
<reference evidence="8 9" key="1">
    <citation type="submission" date="2016-11" db="EMBL/GenBank/DDBJ databases">
        <authorList>
            <person name="Jaros S."/>
            <person name="Januszkiewicz K."/>
            <person name="Wedrychowicz H."/>
        </authorList>
    </citation>
    <scope>NUCLEOTIDE SEQUENCE [LARGE SCALE GENOMIC DNA]</scope>
    <source>
        <strain evidence="8 9">DSM 3090</strain>
    </source>
</reference>
<keyword evidence="5 7" id="KW-1133">Transmembrane helix</keyword>
<dbReference type="STRING" id="1121331.SAMN02745248_02320"/>
<feature type="transmembrane region" description="Helical" evidence="7">
    <location>
        <begin position="163"/>
        <end position="185"/>
    </location>
</feature>
<evidence type="ECO:0000256" key="6">
    <source>
        <dbReference type="ARBA" id="ARBA00023136"/>
    </source>
</evidence>
<evidence type="ECO:0000256" key="4">
    <source>
        <dbReference type="ARBA" id="ARBA00022692"/>
    </source>
</evidence>
<feature type="transmembrane region" description="Helical" evidence="7">
    <location>
        <begin position="87"/>
        <end position="105"/>
    </location>
</feature>
<keyword evidence="3 7" id="KW-0808">Transferase</keyword>
<keyword evidence="9" id="KW-1185">Reference proteome</keyword>
<dbReference type="NCBIfam" id="TIGR00544">
    <property type="entry name" value="lgt"/>
    <property type="match status" value="1"/>
</dbReference>
<dbReference type="EC" id="2.5.1.145" evidence="7"/>
<feature type="transmembrane region" description="Helical" evidence="7">
    <location>
        <begin position="46"/>
        <end position="67"/>
    </location>
</feature>
<feature type="transmembrane region" description="Helical" evidence="7">
    <location>
        <begin position="13"/>
        <end position="34"/>
    </location>
</feature>
<evidence type="ECO:0000313" key="9">
    <source>
        <dbReference type="Proteomes" id="UP000183952"/>
    </source>
</evidence>
<evidence type="ECO:0000256" key="7">
    <source>
        <dbReference type="HAMAP-Rule" id="MF_01147"/>
    </source>
</evidence>
<evidence type="ECO:0000313" key="8">
    <source>
        <dbReference type="EMBL" id="SHK33293.1"/>
    </source>
</evidence>
<accession>A0A1M6RLF5</accession>
<keyword evidence="6 7" id="KW-0472">Membrane</keyword>
<dbReference type="GO" id="GO:0008961">
    <property type="term" value="F:phosphatidylglycerol-prolipoprotein diacylglyceryl transferase activity"/>
    <property type="evidence" value="ECO:0007669"/>
    <property type="project" value="UniProtKB-UniRule"/>
</dbReference>
<evidence type="ECO:0000256" key="2">
    <source>
        <dbReference type="ARBA" id="ARBA00022475"/>
    </source>
</evidence>
<feature type="transmembrane region" description="Helical" evidence="7">
    <location>
        <begin position="221"/>
        <end position="244"/>
    </location>
</feature>
<feature type="binding site" evidence="7">
    <location>
        <position position="130"/>
    </location>
    <ligand>
        <name>a 1,2-diacyl-sn-glycero-3-phospho-(1'-sn-glycerol)</name>
        <dbReference type="ChEBI" id="CHEBI:64716"/>
    </ligand>
</feature>
<evidence type="ECO:0000256" key="3">
    <source>
        <dbReference type="ARBA" id="ARBA00022679"/>
    </source>
</evidence>
<dbReference type="NCBIfam" id="NF000778">
    <property type="entry name" value="PRK00052.3-4"/>
    <property type="match status" value="1"/>
</dbReference>
<comment type="similarity">
    <text evidence="1 7">Belongs to the Lgt family.</text>
</comment>
<dbReference type="InterPro" id="IPR036259">
    <property type="entry name" value="MFS_trans_sf"/>
</dbReference>
<gene>
    <name evidence="7" type="primary">lgt</name>
    <name evidence="8" type="ORF">SAMN02745248_02320</name>
</gene>
<dbReference type="UniPathway" id="UPA00664"/>
<dbReference type="PANTHER" id="PTHR30589:SF0">
    <property type="entry name" value="PHOSPHATIDYLGLYCEROL--PROLIPOPROTEIN DIACYLGLYCERYL TRANSFERASE"/>
    <property type="match status" value="1"/>
</dbReference>
<dbReference type="AlphaFoldDB" id="A0A1M6RLF5"/>
<dbReference type="OrthoDB" id="871140at2"/>
<dbReference type="EMBL" id="FRAD01000023">
    <property type="protein sequence ID" value="SHK33293.1"/>
    <property type="molecule type" value="Genomic_DNA"/>
</dbReference>
<dbReference type="SUPFAM" id="SSF103473">
    <property type="entry name" value="MFS general substrate transporter"/>
    <property type="match status" value="1"/>
</dbReference>
<keyword evidence="8" id="KW-0449">Lipoprotein</keyword>
<dbReference type="PANTHER" id="PTHR30589">
    <property type="entry name" value="PROLIPOPROTEIN DIACYLGLYCERYL TRANSFERASE"/>
    <property type="match status" value="1"/>
</dbReference>
<dbReference type="GO" id="GO:0005886">
    <property type="term" value="C:plasma membrane"/>
    <property type="evidence" value="ECO:0007669"/>
    <property type="project" value="UniProtKB-SubCell"/>
</dbReference>
<keyword evidence="4 7" id="KW-0812">Transmembrane</keyword>
<dbReference type="GO" id="GO:0042158">
    <property type="term" value="P:lipoprotein biosynthetic process"/>
    <property type="evidence" value="ECO:0007669"/>
    <property type="project" value="UniProtKB-UniRule"/>
</dbReference>